<evidence type="ECO:0000313" key="2">
    <source>
        <dbReference type="EMBL" id="GAP85064.2"/>
    </source>
</evidence>
<sequence length="83" mass="9059">MNISECASGPHDLRGTSAERDSMQKYRVSNAMQQGNEHVTQRLVDPSTQTSQTFLAAHEQELKTQVDSISLILAPGVSQNSSN</sequence>
<organism evidence="2">
    <name type="scientific">Rosellinia necatrix</name>
    <name type="common">White root-rot fungus</name>
    <dbReference type="NCBI Taxonomy" id="77044"/>
    <lineage>
        <taxon>Eukaryota</taxon>
        <taxon>Fungi</taxon>
        <taxon>Dikarya</taxon>
        <taxon>Ascomycota</taxon>
        <taxon>Pezizomycotina</taxon>
        <taxon>Sordariomycetes</taxon>
        <taxon>Xylariomycetidae</taxon>
        <taxon>Xylariales</taxon>
        <taxon>Xylariaceae</taxon>
        <taxon>Rosellinia</taxon>
    </lineage>
</organism>
<feature type="compositionally biased region" description="Basic and acidic residues" evidence="1">
    <location>
        <begin position="11"/>
        <end position="21"/>
    </location>
</feature>
<accession>A0A1S7UNP9</accession>
<feature type="region of interest" description="Disordered" evidence="1">
    <location>
        <begin position="1"/>
        <end position="21"/>
    </location>
</feature>
<dbReference type="EMBL" id="DF977484">
    <property type="protein sequence ID" value="GAP85064.2"/>
    <property type="molecule type" value="Genomic_DNA"/>
</dbReference>
<reference evidence="2" key="1">
    <citation type="submission" date="2016-03" db="EMBL/GenBank/DDBJ databases">
        <title>Draft genome sequence of Rosellinia necatrix.</title>
        <authorList>
            <person name="Kanematsu S."/>
        </authorList>
    </citation>
    <scope>NUCLEOTIDE SEQUENCE [LARGE SCALE GENOMIC DNA]</scope>
    <source>
        <strain evidence="2">W97</strain>
    </source>
</reference>
<name>A0A1S7UNP9_ROSNE</name>
<evidence type="ECO:0000256" key="1">
    <source>
        <dbReference type="SAM" id="MobiDB-lite"/>
    </source>
</evidence>
<protein>
    <submittedName>
        <fullName evidence="2">Uncharacterized protein</fullName>
    </submittedName>
</protein>
<dbReference type="Proteomes" id="UP000054516">
    <property type="component" value="Unassembled WGS sequence"/>
</dbReference>
<proteinExistence type="predicted"/>
<evidence type="ECO:0000313" key="3">
    <source>
        <dbReference type="Proteomes" id="UP000054516"/>
    </source>
</evidence>
<gene>
    <name evidence="2" type="ORF">SAMD00023353_3901160</name>
</gene>
<dbReference type="AlphaFoldDB" id="A0A1S7UNP9"/>
<keyword evidence="3" id="KW-1185">Reference proteome</keyword>